<gene>
    <name evidence="5" type="ORF">JG30_05530</name>
</gene>
<dbReference type="GO" id="GO:0000049">
    <property type="term" value="F:tRNA binding"/>
    <property type="evidence" value="ECO:0007669"/>
    <property type="project" value="UniProtKB-UniRule"/>
</dbReference>
<dbReference type="STRING" id="1218492.JG30_05530"/>
<keyword evidence="6" id="KW-1185">Reference proteome</keyword>
<dbReference type="OrthoDB" id="9805455at2"/>
<name>A0A0F4LVL8_9LACO</name>
<keyword evidence="1 3" id="KW-0820">tRNA-binding</keyword>
<dbReference type="CDD" id="cd02796">
    <property type="entry name" value="tRNA_bind_bactPheRS"/>
    <property type="match status" value="1"/>
</dbReference>
<dbReference type="Pfam" id="PF01588">
    <property type="entry name" value="tRNA_bind"/>
    <property type="match status" value="1"/>
</dbReference>
<dbReference type="NCBIfam" id="NF045760">
    <property type="entry name" value="YtpR"/>
    <property type="match status" value="1"/>
</dbReference>
<protein>
    <submittedName>
        <fullName evidence="5">tRNA binding domain protein</fullName>
    </submittedName>
</protein>
<dbReference type="Proteomes" id="UP000033558">
    <property type="component" value="Unassembled WGS sequence"/>
</dbReference>
<accession>A0A0F4LVL8</accession>
<evidence type="ECO:0000313" key="6">
    <source>
        <dbReference type="Proteomes" id="UP000033558"/>
    </source>
</evidence>
<dbReference type="InterPro" id="IPR002547">
    <property type="entry name" value="tRNA-bd_dom"/>
</dbReference>
<evidence type="ECO:0000256" key="3">
    <source>
        <dbReference type="PROSITE-ProRule" id="PRU00209"/>
    </source>
</evidence>
<reference evidence="5 6" key="1">
    <citation type="submission" date="2015-01" db="EMBL/GenBank/DDBJ databases">
        <title>Comparative genomics of the lactic acid bacteria isolated from the honey bee gut.</title>
        <authorList>
            <person name="Ellegaard K.M."/>
            <person name="Tamarit D."/>
            <person name="Javelind E."/>
            <person name="Olofsson T."/>
            <person name="Andersson S.G."/>
            <person name="Vasquez A."/>
        </authorList>
    </citation>
    <scope>NUCLEOTIDE SEQUENCE [LARGE SCALE GENOMIC DNA]</scope>
    <source>
        <strain evidence="5 6">Bin4</strain>
    </source>
</reference>
<dbReference type="InterPro" id="IPR037154">
    <property type="entry name" value="YtpR-like_sf"/>
</dbReference>
<dbReference type="Pfam" id="PF14794">
    <property type="entry name" value="DUF4479"/>
    <property type="match status" value="1"/>
</dbReference>
<dbReference type="Gene3D" id="2.40.50.140">
    <property type="entry name" value="Nucleic acid-binding proteins"/>
    <property type="match status" value="1"/>
</dbReference>
<dbReference type="EMBL" id="JXJQ01000006">
    <property type="protein sequence ID" value="KJY62349.1"/>
    <property type="molecule type" value="Genomic_DNA"/>
</dbReference>
<dbReference type="FunFam" id="2.40.50.140:FF:000045">
    <property type="entry name" value="Phenylalanine--tRNA ligase beta subunit"/>
    <property type="match status" value="1"/>
</dbReference>
<dbReference type="Gene3D" id="3.30.1940.10">
    <property type="entry name" value="YtpR-like"/>
    <property type="match status" value="1"/>
</dbReference>
<feature type="domain" description="TRNA-binding" evidence="4">
    <location>
        <begin position="91"/>
        <end position="202"/>
    </location>
</feature>
<evidence type="ECO:0000259" key="4">
    <source>
        <dbReference type="PROSITE" id="PS50886"/>
    </source>
</evidence>
<organism evidence="5 6">
    <name type="scientific">Bombilactobacillus mellifer</name>
    <dbReference type="NCBI Taxonomy" id="1218492"/>
    <lineage>
        <taxon>Bacteria</taxon>
        <taxon>Bacillati</taxon>
        <taxon>Bacillota</taxon>
        <taxon>Bacilli</taxon>
        <taxon>Lactobacillales</taxon>
        <taxon>Lactobacillaceae</taxon>
        <taxon>Bombilactobacillus</taxon>
    </lineage>
</organism>
<evidence type="ECO:0000256" key="1">
    <source>
        <dbReference type="ARBA" id="ARBA00022555"/>
    </source>
</evidence>
<dbReference type="RefSeq" id="WP_046316001.1">
    <property type="nucleotide sequence ID" value="NZ_JBHSZT010000001.1"/>
</dbReference>
<keyword evidence="2 3" id="KW-0694">RNA-binding</keyword>
<sequence>MLISAYNPAILGDVLVVVLGADTPTQSTVTKANIVQISNDHQEVIGYNFFGLGAQLGLTNTDRGQVLLSKAQIAFLNQQLSQAGFEPQLMVQQESHFVVGEVLSCDPHPHSDHLHVCQIQVDEAQPLQIVCGAPNIAAGQKVVVAKVGTMMPSGKIIFPSKLRHVESLGMVCSARELALPNAQPRPGILVLPASFSVGAPIDLNNLAQSLKA</sequence>
<evidence type="ECO:0000256" key="2">
    <source>
        <dbReference type="ARBA" id="ARBA00022884"/>
    </source>
</evidence>
<evidence type="ECO:0000313" key="5">
    <source>
        <dbReference type="EMBL" id="KJY62349.1"/>
    </source>
</evidence>
<comment type="caution">
    <text evidence="5">The sequence shown here is derived from an EMBL/GenBank/DDBJ whole genome shotgun (WGS) entry which is preliminary data.</text>
</comment>
<dbReference type="SUPFAM" id="SSF50249">
    <property type="entry name" value="Nucleic acid-binding proteins"/>
    <property type="match status" value="1"/>
</dbReference>
<dbReference type="HOGENOM" id="CLU_098250_0_0_9"/>
<dbReference type="PATRIC" id="fig|1218492.5.peg.679"/>
<dbReference type="InterPro" id="IPR012340">
    <property type="entry name" value="NA-bd_OB-fold"/>
</dbReference>
<dbReference type="InterPro" id="IPR027855">
    <property type="entry name" value="DUF4479"/>
</dbReference>
<dbReference type="AlphaFoldDB" id="A0A0F4LVL8"/>
<dbReference type="PROSITE" id="PS50886">
    <property type="entry name" value="TRBD"/>
    <property type="match status" value="1"/>
</dbReference>
<dbReference type="InterPro" id="IPR033714">
    <property type="entry name" value="tRNA_bind_bactPheRS"/>
</dbReference>
<proteinExistence type="predicted"/>